<comment type="similarity">
    <text evidence="5 6">Belongs to the anion channel-forming bestrophin (TC 1.A.46) family. Calcium-sensitive chloride channel subfamily.</text>
</comment>
<dbReference type="Pfam" id="PF01062">
    <property type="entry name" value="Bestrophin"/>
    <property type="match status" value="1"/>
</dbReference>
<comment type="subcellular location">
    <subcellularLocation>
        <location evidence="6">Cell membrane</location>
        <topology evidence="6">Multi-pass membrane protein</topology>
    </subcellularLocation>
    <subcellularLocation>
        <location evidence="1">Membrane</location>
    </subcellularLocation>
</comment>
<feature type="non-terminal residue" evidence="7">
    <location>
        <position position="1"/>
    </location>
</feature>
<dbReference type="GO" id="GO:0005254">
    <property type="term" value="F:chloride channel activity"/>
    <property type="evidence" value="ECO:0007669"/>
    <property type="project" value="UniProtKB-KW"/>
</dbReference>
<dbReference type="InterPro" id="IPR000615">
    <property type="entry name" value="Bestrophin"/>
</dbReference>
<dbReference type="AlphaFoldDB" id="A0AAN5I937"/>
<keyword evidence="8" id="KW-1185">Reference proteome</keyword>
<keyword evidence="6" id="KW-0868">Chloride</keyword>
<keyword evidence="6" id="KW-0813">Transport</keyword>
<reference evidence="8" key="1">
    <citation type="submission" date="2022-10" db="EMBL/GenBank/DDBJ databases">
        <title>Genome assembly of Pristionchus species.</title>
        <authorList>
            <person name="Yoshida K."/>
            <person name="Sommer R.J."/>
        </authorList>
    </citation>
    <scope>NUCLEOTIDE SEQUENCE [LARGE SCALE GENOMIC DNA]</scope>
    <source>
        <strain evidence="8">RS5460</strain>
    </source>
</reference>
<proteinExistence type="inferred from homology"/>
<keyword evidence="6" id="KW-1003">Cell membrane</keyword>
<dbReference type="EMBL" id="BTRK01000005">
    <property type="protein sequence ID" value="GMR55650.1"/>
    <property type="molecule type" value="Genomic_DNA"/>
</dbReference>
<organism evidence="7 8">
    <name type="scientific">Pristionchus mayeri</name>
    <dbReference type="NCBI Taxonomy" id="1317129"/>
    <lineage>
        <taxon>Eukaryota</taxon>
        <taxon>Metazoa</taxon>
        <taxon>Ecdysozoa</taxon>
        <taxon>Nematoda</taxon>
        <taxon>Chromadorea</taxon>
        <taxon>Rhabditida</taxon>
        <taxon>Rhabditina</taxon>
        <taxon>Diplogasteromorpha</taxon>
        <taxon>Diplogasteroidea</taxon>
        <taxon>Neodiplogasteridae</taxon>
        <taxon>Pristionchus</taxon>
    </lineage>
</organism>
<keyword evidence="2 6" id="KW-0812">Transmembrane</keyword>
<dbReference type="PANTHER" id="PTHR10736">
    <property type="entry name" value="BESTROPHIN"/>
    <property type="match status" value="1"/>
</dbReference>
<evidence type="ECO:0000313" key="7">
    <source>
        <dbReference type="EMBL" id="GMR55650.1"/>
    </source>
</evidence>
<feature type="transmembrane region" description="Helical" evidence="6">
    <location>
        <begin position="12"/>
        <end position="34"/>
    </location>
</feature>
<dbReference type="InterPro" id="IPR021134">
    <property type="entry name" value="Bestrophin-like"/>
</dbReference>
<keyword evidence="3 6" id="KW-1133">Transmembrane helix</keyword>
<keyword evidence="6" id="KW-0406">Ion transport</keyword>
<protein>
    <recommendedName>
        <fullName evidence="6">Bestrophin homolog</fullName>
    </recommendedName>
</protein>
<dbReference type="GO" id="GO:0034707">
    <property type="term" value="C:chloride channel complex"/>
    <property type="evidence" value="ECO:0007669"/>
    <property type="project" value="UniProtKB-KW"/>
</dbReference>
<feature type="non-terminal residue" evidence="7">
    <location>
        <position position="143"/>
    </location>
</feature>
<dbReference type="GO" id="GO:0005886">
    <property type="term" value="C:plasma membrane"/>
    <property type="evidence" value="ECO:0007669"/>
    <property type="project" value="UniProtKB-SubCell"/>
</dbReference>
<feature type="transmembrane region" description="Helical" evidence="6">
    <location>
        <begin position="46"/>
        <end position="71"/>
    </location>
</feature>
<evidence type="ECO:0000256" key="2">
    <source>
        <dbReference type="ARBA" id="ARBA00022692"/>
    </source>
</evidence>
<evidence type="ECO:0000256" key="1">
    <source>
        <dbReference type="ARBA" id="ARBA00004370"/>
    </source>
</evidence>
<name>A0AAN5I937_9BILA</name>
<keyword evidence="4 6" id="KW-0472">Membrane</keyword>
<evidence type="ECO:0000256" key="3">
    <source>
        <dbReference type="ARBA" id="ARBA00022989"/>
    </source>
</evidence>
<evidence type="ECO:0000313" key="8">
    <source>
        <dbReference type="Proteomes" id="UP001328107"/>
    </source>
</evidence>
<keyword evidence="6" id="KW-0869">Chloride channel</keyword>
<evidence type="ECO:0000256" key="4">
    <source>
        <dbReference type="ARBA" id="ARBA00023136"/>
    </source>
</evidence>
<dbReference type="Proteomes" id="UP001328107">
    <property type="component" value="Unassembled WGS sequence"/>
</dbReference>
<comment type="function">
    <text evidence="6">Forms chloride channels.</text>
</comment>
<evidence type="ECO:0000256" key="5">
    <source>
        <dbReference type="ARBA" id="ARBA00034769"/>
    </source>
</evidence>
<comment type="caution">
    <text evidence="7">The sequence shown here is derived from an EMBL/GenBank/DDBJ whole genome shotgun (WGS) entry which is preliminary data.</text>
</comment>
<gene>
    <name evidence="7" type="ORF">PMAYCL1PPCAC_25845</name>
</gene>
<dbReference type="PANTHER" id="PTHR10736:SF33">
    <property type="entry name" value="BESTROPHIN HOMOLOG"/>
    <property type="match status" value="1"/>
</dbReference>
<keyword evidence="6" id="KW-0407">Ion channel</keyword>
<accession>A0AAN5I937</accession>
<sequence length="143" mass="16731">ILISFEGSIWKYVIYDLSVWCVLYALISASYRLGMGPTQREIFEDICAFFYTYSEYIPMTFMLGFYVSTVFSRWWDIFNNVGWIDTPALLIASCITGRDEPTRILRRNLVRYLVLTQALVFRDVSACVRKRFPTMNHLVTAGY</sequence>
<evidence type="ECO:0000256" key="6">
    <source>
        <dbReference type="RuleBase" id="RU363126"/>
    </source>
</evidence>